<dbReference type="AlphaFoldDB" id="A0A0E0PYV4"/>
<organism evidence="2 3">
    <name type="scientific">Oryza rufipogon</name>
    <name type="common">Brownbeard rice</name>
    <name type="synonym">Asian wild rice</name>
    <dbReference type="NCBI Taxonomy" id="4529"/>
    <lineage>
        <taxon>Eukaryota</taxon>
        <taxon>Viridiplantae</taxon>
        <taxon>Streptophyta</taxon>
        <taxon>Embryophyta</taxon>
        <taxon>Tracheophyta</taxon>
        <taxon>Spermatophyta</taxon>
        <taxon>Magnoliopsida</taxon>
        <taxon>Liliopsida</taxon>
        <taxon>Poales</taxon>
        <taxon>Poaceae</taxon>
        <taxon>BOP clade</taxon>
        <taxon>Oryzoideae</taxon>
        <taxon>Oryzeae</taxon>
        <taxon>Oryzinae</taxon>
        <taxon>Oryza</taxon>
    </lineage>
</organism>
<feature type="compositionally biased region" description="Low complexity" evidence="1">
    <location>
        <begin position="1"/>
        <end position="20"/>
    </location>
</feature>
<feature type="compositionally biased region" description="Low complexity" evidence="1">
    <location>
        <begin position="47"/>
        <end position="63"/>
    </location>
</feature>
<evidence type="ECO:0000313" key="2">
    <source>
        <dbReference type="EnsemblPlants" id="ORUFI06G18670.2"/>
    </source>
</evidence>
<keyword evidence="3" id="KW-1185">Reference proteome</keyword>
<accession>A0A0E0PYV4</accession>
<proteinExistence type="predicted"/>
<protein>
    <submittedName>
        <fullName evidence="2">Uncharacterized protein</fullName>
    </submittedName>
</protein>
<sequence length="358" mass="39256">MPPPATARGARSAASSTPLGAAGGGRRGPLPDPLAHPLPTPLPTSPATPSAPTSGLLHPLAPARRPRAASGAPDRVVHALLLLLLEPAGPKPFAPTATRSVRSHFAALPFGSSLPTSPAVADALSPDTFYFPVVQKTVSDRNAHVWAVRVMCRIVGIMVYLAILPANVCLNKLNWWMEGKMHEYFWPGMIRLGRRSFPNIRIFGDQGCPPGLSLSHEVGRSKTSKMDYLRCGGSHALIGIRGPREDTVEEQFYWSNLELFACTAWRWQTTGYQMLPAEDDQSWSTFCFKNFTVTVSYGQLAFSSGFFSLVYWDHDGDDILQGNHITVGQRRKKETGRKVRGIDIDQEEDSLFLLCCLM</sequence>
<feature type="compositionally biased region" description="Pro residues" evidence="1">
    <location>
        <begin position="30"/>
        <end position="46"/>
    </location>
</feature>
<name>A0A0E0PYV4_ORYRU</name>
<reference evidence="3" key="1">
    <citation type="submission" date="2013-06" db="EMBL/GenBank/DDBJ databases">
        <authorList>
            <person name="Zhao Q."/>
        </authorList>
    </citation>
    <scope>NUCLEOTIDE SEQUENCE</scope>
    <source>
        <strain evidence="3">cv. W1943</strain>
    </source>
</reference>
<dbReference type="EnsemblPlants" id="ORUFI06G18670.2">
    <property type="protein sequence ID" value="ORUFI06G18670.2"/>
    <property type="gene ID" value="ORUFI06G18670"/>
</dbReference>
<feature type="region of interest" description="Disordered" evidence="1">
    <location>
        <begin position="1"/>
        <end position="69"/>
    </location>
</feature>
<evidence type="ECO:0000256" key="1">
    <source>
        <dbReference type="SAM" id="MobiDB-lite"/>
    </source>
</evidence>
<evidence type="ECO:0000313" key="3">
    <source>
        <dbReference type="Proteomes" id="UP000008022"/>
    </source>
</evidence>
<reference evidence="2" key="2">
    <citation type="submission" date="2015-06" db="UniProtKB">
        <authorList>
            <consortium name="EnsemblPlants"/>
        </authorList>
    </citation>
    <scope>IDENTIFICATION</scope>
</reference>
<dbReference type="Gramene" id="ORUFI06G18670.2">
    <property type="protein sequence ID" value="ORUFI06G18670.2"/>
    <property type="gene ID" value="ORUFI06G18670"/>
</dbReference>
<dbReference type="Proteomes" id="UP000008022">
    <property type="component" value="Unassembled WGS sequence"/>
</dbReference>